<name>A0A4D4J405_9PSEU</name>
<keyword evidence="3 6" id="KW-0812">Transmembrane</keyword>
<dbReference type="GO" id="GO:0005886">
    <property type="term" value="C:plasma membrane"/>
    <property type="evidence" value="ECO:0007669"/>
    <property type="project" value="TreeGrafter"/>
</dbReference>
<feature type="transmembrane region" description="Helical" evidence="6">
    <location>
        <begin position="202"/>
        <end position="220"/>
    </location>
</feature>
<comment type="caution">
    <text evidence="7">The sequence shown here is derived from an EMBL/GenBank/DDBJ whole genome shotgun (WGS) entry which is preliminary data.</text>
</comment>
<evidence type="ECO:0000313" key="7">
    <source>
        <dbReference type="EMBL" id="GDY29830.1"/>
    </source>
</evidence>
<feature type="transmembrane region" description="Helical" evidence="6">
    <location>
        <begin position="442"/>
        <end position="461"/>
    </location>
</feature>
<comment type="similarity">
    <text evidence="2">Belongs to the purine-cytosine permease (2.A.39) family.</text>
</comment>
<organism evidence="7 8">
    <name type="scientific">Gandjariella thermophila</name>
    <dbReference type="NCBI Taxonomy" id="1931992"/>
    <lineage>
        <taxon>Bacteria</taxon>
        <taxon>Bacillati</taxon>
        <taxon>Actinomycetota</taxon>
        <taxon>Actinomycetes</taxon>
        <taxon>Pseudonocardiales</taxon>
        <taxon>Pseudonocardiaceae</taxon>
        <taxon>Gandjariella</taxon>
    </lineage>
</organism>
<keyword evidence="5 6" id="KW-0472">Membrane</keyword>
<dbReference type="RefSeq" id="WP_137812970.1">
    <property type="nucleotide sequence ID" value="NZ_BJFL01000004.1"/>
</dbReference>
<feature type="transmembrane region" description="Helical" evidence="6">
    <location>
        <begin position="52"/>
        <end position="72"/>
    </location>
</feature>
<dbReference type="Proteomes" id="UP000298860">
    <property type="component" value="Unassembled WGS sequence"/>
</dbReference>
<accession>A0A4D4J405</accession>
<dbReference type="InterPro" id="IPR012681">
    <property type="entry name" value="NCS1"/>
</dbReference>
<feature type="transmembrane region" description="Helical" evidence="6">
    <location>
        <begin position="282"/>
        <end position="305"/>
    </location>
</feature>
<sequence length="522" mass="56665">MTLPHPSTAQITQPDGRVELRDDTAIRDSRFCNDELAPVPVQRRTWTTYNYAALWIGMAHNIPSYLLASGLIALGMNWAQALLTIALANLLVLIPMLFNSHAGTKYGIPYPVFVRAFYGVRGANLPALLRAFIACGWFGIQTWVGGEAIYVIAGKLFGSWWTNAPTVFGQPWTVWLAFAIFWVIQIVIIWRGMETVRWLENWAAPFVIVVAVVLLAWVVARAGGLGPILHQPTQLGWGGKFWAVFAPSLMGMIGFWSTLSLNMPDFTRFGGSQRQQAWGQVLGLPTTMSFFAILSIVITSGSAVIYGQAIWDPIQLAAKFDNPAAVILGLVTVMVATVSVNVAANVVSPSYDFSNAAPRLISRRTGALITGVIGVLIQPWRLVSDPHVYIYTWLGFYGGVFGSIAGVLIAGYWVVHRTELRLADLYRDEGAYWFTGGWNWRAVVATVVGGVLAVGGAYSAPGEGPFPAAGLIPVFKPLYDYGWAAGLVAGFVVFLVLSLPLSQRVGTPVRTATASATPVPED</sequence>
<dbReference type="EMBL" id="BJFL01000004">
    <property type="protein sequence ID" value="GDY29830.1"/>
    <property type="molecule type" value="Genomic_DNA"/>
</dbReference>
<evidence type="ECO:0000313" key="8">
    <source>
        <dbReference type="Proteomes" id="UP000298860"/>
    </source>
</evidence>
<proteinExistence type="inferred from homology"/>
<feature type="transmembrane region" description="Helical" evidence="6">
    <location>
        <begin position="481"/>
        <end position="501"/>
    </location>
</feature>
<evidence type="ECO:0000256" key="6">
    <source>
        <dbReference type="SAM" id="Phobius"/>
    </source>
</evidence>
<feature type="transmembrane region" description="Helical" evidence="6">
    <location>
        <begin position="389"/>
        <end position="415"/>
    </location>
</feature>
<protein>
    <submittedName>
        <fullName evidence="7">Nitrate reductase</fullName>
    </submittedName>
</protein>
<dbReference type="GO" id="GO:0015205">
    <property type="term" value="F:nucleobase transmembrane transporter activity"/>
    <property type="evidence" value="ECO:0007669"/>
    <property type="project" value="TreeGrafter"/>
</dbReference>
<keyword evidence="8" id="KW-1185">Reference proteome</keyword>
<evidence type="ECO:0000256" key="2">
    <source>
        <dbReference type="ARBA" id="ARBA00008974"/>
    </source>
</evidence>
<gene>
    <name evidence="7" type="ORF">GTS_14630</name>
</gene>
<feature type="transmembrane region" description="Helical" evidence="6">
    <location>
        <begin position="365"/>
        <end position="383"/>
    </location>
</feature>
<dbReference type="PANTHER" id="PTHR30618:SF0">
    <property type="entry name" value="PURINE-URACIL PERMEASE NCS1"/>
    <property type="match status" value="1"/>
</dbReference>
<evidence type="ECO:0000256" key="3">
    <source>
        <dbReference type="ARBA" id="ARBA00022692"/>
    </source>
</evidence>
<feature type="transmembrane region" description="Helical" evidence="6">
    <location>
        <begin position="78"/>
        <end position="98"/>
    </location>
</feature>
<comment type="subcellular location">
    <subcellularLocation>
        <location evidence="1">Membrane</location>
        <topology evidence="1">Multi-pass membrane protein</topology>
    </subcellularLocation>
</comment>
<dbReference type="InterPro" id="IPR001248">
    <property type="entry name" value="Pur-cyt_permease"/>
</dbReference>
<dbReference type="CDD" id="cd11485">
    <property type="entry name" value="SLC-NCS1sbd_YbbW-like"/>
    <property type="match status" value="1"/>
</dbReference>
<evidence type="ECO:0000256" key="1">
    <source>
        <dbReference type="ARBA" id="ARBA00004141"/>
    </source>
</evidence>
<dbReference type="Gene3D" id="1.10.4160.10">
    <property type="entry name" value="Hydantoin permease"/>
    <property type="match status" value="1"/>
</dbReference>
<dbReference type="OrthoDB" id="6083029at2"/>
<dbReference type="InterPro" id="IPR045225">
    <property type="entry name" value="Uracil/uridine/allantoin_perm"/>
</dbReference>
<feature type="transmembrane region" description="Helical" evidence="6">
    <location>
        <begin position="325"/>
        <end position="344"/>
    </location>
</feature>
<dbReference type="NCBIfam" id="TIGR00800">
    <property type="entry name" value="ncs1"/>
    <property type="match status" value="1"/>
</dbReference>
<dbReference type="PANTHER" id="PTHR30618">
    <property type="entry name" value="NCS1 FAMILY PURINE/PYRIMIDINE TRANSPORTER"/>
    <property type="match status" value="1"/>
</dbReference>
<feature type="transmembrane region" description="Helical" evidence="6">
    <location>
        <begin position="240"/>
        <end position="261"/>
    </location>
</feature>
<dbReference type="Pfam" id="PF02133">
    <property type="entry name" value="Transp_cyt_pur"/>
    <property type="match status" value="1"/>
</dbReference>
<evidence type="ECO:0000256" key="4">
    <source>
        <dbReference type="ARBA" id="ARBA00022989"/>
    </source>
</evidence>
<dbReference type="AlphaFoldDB" id="A0A4D4J405"/>
<evidence type="ECO:0000256" key="5">
    <source>
        <dbReference type="ARBA" id="ARBA00023136"/>
    </source>
</evidence>
<reference evidence="8" key="1">
    <citation type="submission" date="2019-04" db="EMBL/GenBank/DDBJ databases">
        <title>Draft genome sequence of Pseudonocardiaceae bacterium SL3-2-4.</title>
        <authorList>
            <person name="Ningsih F."/>
            <person name="Yokota A."/>
            <person name="Sakai Y."/>
            <person name="Nanatani K."/>
            <person name="Yabe S."/>
            <person name="Oetari A."/>
            <person name="Sjamsuridzal W."/>
        </authorList>
    </citation>
    <scope>NUCLEOTIDE SEQUENCE [LARGE SCALE GENOMIC DNA]</scope>
    <source>
        <strain evidence="8">SL3-2-4</strain>
    </source>
</reference>
<feature type="transmembrane region" description="Helical" evidence="6">
    <location>
        <begin position="172"/>
        <end position="190"/>
    </location>
</feature>
<feature type="transmembrane region" description="Helical" evidence="6">
    <location>
        <begin position="131"/>
        <end position="152"/>
    </location>
</feature>
<keyword evidence="4 6" id="KW-1133">Transmembrane helix</keyword>